<dbReference type="PANTHER" id="PTHR46832">
    <property type="entry name" value="5'-METHYLTHIOADENOSINE/S-ADENOSYLHOMOCYSTEINE NUCLEOSIDASE"/>
    <property type="match status" value="1"/>
</dbReference>
<gene>
    <name evidence="7" type="ORF">H8710_02570</name>
</gene>
<dbReference type="EMBL" id="JACRSV010000001">
    <property type="protein sequence ID" value="MBC8558947.1"/>
    <property type="molecule type" value="Genomic_DNA"/>
</dbReference>
<feature type="domain" description="Nucleoside phosphorylase" evidence="6">
    <location>
        <begin position="3"/>
        <end position="222"/>
    </location>
</feature>
<dbReference type="Pfam" id="PF01048">
    <property type="entry name" value="PNP_UDP_1"/>
    <property type="match status" value="1"/>
</dbReference>
<evidence type="ECO:0000313" key="7">
    <source>
        <dbReference type="EMBL" id="MBC8558947.1"/>
    </source>
</evidence>
<dbReference type="Gene3D" id="3.40.50.1580">
    <property type="entry name" value="Nucleoside phosphorylase domain"/>
    <property type="match status" value="1"/>
</dbReference>
<dbReference type="InterPro" id="IPR000845">
    <property type="entry name" value="Nucleoside_phosphorylase_d"/>
</dbReference>
<dbReference type="CDD" id="cd09008">
    <property type="entry name" value="MTAN"/>
    <property type="match status" value="1"/>
</dbReference>
<evidence type="ECO:0000256" key="3">
    <source>
        <dbReference type="ARBA" id="ARBA00022605"/>
    </source>
</evidence>
<organism evidence="7 8">
    <name type="scientific">Fumia xinanensis</name>
    <dbReference type="NCBI Taxonomy" id="2763659"/>
    <lineage>
        <taxon>Bacteria</taxon>
        <taxon>Bacillati</taxon>
        <taxon>Bacillota</taxon>
        <taxon>Clostridia</taxon>
        <taxon>Eubacteriales</taxon>
        <taxon>Oscillospiraceae</taxon>
        <taxon>Fumia</taxon>
    </lineage>
</organism>
<evidence type="ECO:0000313" key="8">
    <source>
        <dbReference type="Proteomes" id="UP000610760"/>
    </source>
</evidence>
<dbReference type="PANTHER" id="PTHR46832:SF1">
    <property type="entry name" value="5'-METHYLTHIOADENOSINE_S-ADENOSYLHOMOCYSTEINE NUCLEOSIDASE"/>
    <property type="match status" value="1"/>
</dbReference>
<dbReference type="GO" id="GO:0008782">
    <property type="term" value="F:adenosylhomocysteine nucleosidase activity"/>
    <property type="evidence" value="ECO:0007669"/>
    <property type="project" value="UniProtKB-EC"/>
</dbReference>
<keyword evidence="8" id="KW-1185">Reference proteome</keyword>
<reference evidence="7" key="1">
    <citation type="submission" date="2020-08" db="EMBL/GenBank/DDBJ databases">
        <title>Genome public.</title>
        <authorList>
            <person name="Liu C."/>
            <person name="Sun Q."/>
        </authorList>
    </citation>
    <scope>NUCLEOTIDE SEQUENCE</scope>
    <source>
        <strain evidence="7">NSJ-33</strain>
    </source>
</reference>
<keyword evidence="4 7" id="KW-0378">Hydrolase</keyword>
<dbReference type="Proteomes" id="UP000610760">
    <property type="component" value="Unassembled WGS sequence"/>
</dbReference>
<dbReference type="NCBIfam" id="TIGR01704">
    <property type="entry name" value="MTA_SAH-Nsdase"/>
    <property type="match status" value="1"/>
</dbReference>
<evidence type="ECO:0000256" key="1">
    <source>
        <dbReference type="ARBA" id="ARBA00004945"/>
    </source>
</evidence>
<dbReference type="NCBIfam" id="NF004079">
    <property type="entry name" value="PRK05584.1"/>
    <property type="match status" value="1"/>
</dbReference>
<evidence type="ECO:0000259" key="6">
    <source>
        <dbReference type="Pfam" id="PF01048"/>
    </source>
</evidence>
<dbReference type="GO" id="GO:0008930">
    <property type="term" value="F:methylthioadenosine nucleosidase activity"/>
    <property type="evidence" value="ECO:0007669"/>
    <property type="project" value="InterPro"/>
</dbReference>
<dbReference type="RefSeq" id="WP_249293842.1">
    <property type="nucleotide sequence ID" value="NZ_JACRSV010000001.1"/>
</dbReference>
<dbReference type="GO" id="GO:0019509">
    <property type="term" value="P:L-methionine salvage from methylthioadenosine"/>
    <property type="evidence" value="ECO:0007669"/>
    <property type="project" value="InterPro"/>
</dbReference>
<evidence type="ECO:0000256" key="5">
    <source>
        <dbReference type="ARBA" id="ARBA00023167"/>
    </source>
</evidence>
<dbReference type="GO" id="GO:0019284">
    <property type="term" value="P:L-methionine salvage from S-adenosylmethionine"/>
    <property type="evidence" value="ECO:0007669"/>
    <property type="project" value="TreeGrafter"/>
</dbReference>
<dbReference type="EC" id="3.2.2.9" evidence="2"/>
<accession>A0A926I6M1</accession>
<sequence length="224" mass="23892">MNRIGIIGAMGSEVEHLREMMHGREETVAAGRTFYAGKIGNIDVVLVCSGIGKVNSAMSAQILIDRFGVDAIINTGIAGGAKDAKVRDVVVSTEAAYHDMELRLVALSHPYTEQFAADEALVKKAEKACAECGIACHLGKIATGDQFISDKRIKEDIVSRLDPNAVEMEGGAVAHVCAANRVPFVIIRSISDNADDGAEIDFDTFEQLAADDAAKIVVAMLKQM</sequence>
<name>A0A926I6M1_9FIRM</name>
<dbReference type="SUPFAM" id="SSF53167">
    <property type="entry name" value="Purine and uridine phosphorylases"/>
    <property type="match status" value="1"/>
</dbReference>
<protein>
    <recommendedName>
        <fullName evidence="2">adenosylhomocysteine nucleosidase</fullName>
        <ecNumber evidence="2">3.2.2.9</ecNumber>
    </recommendedName>
</protein>
<comment type="pathway">
    <text evidence="1">Amino-acid biosynthesis; L-methionine biosynthesis via salvage pathway; S-methyl-5-thio-alpha-D-ribose 1-phosphate from S-methyl-5'-thioadenosine (hydrolase route): step 1/2.</text>
</comment>
<keyword evidence="5" id="KW-0486">Methionine biosynthesis</keyword>
<dbReference type="InterPro" id="IPR035994">
    <property type="entry name" value="Nucleoside_phosphorylase_sf"/>
</dbReference>
<dbReference type="GO" id="GO:0005829">
    <property type="term" value="C:cytosol"/>
    <property type="evidence" value="ECO:0007669"/>
    <property type="project" value="TreeGrafter"/>
</dbReference>
<dbReference type="GO" id="GO:0009164">
    <property type="term" value="P:nucleoside catabolic process"/>
    <property type="evidence" value="ECO:0007669"/>
    <property type="project" value="InterPro"/>
</dbReference>
<comment type="caution">
    <text evidence="7">The sequence shown here is derived from an EMBL/GenBank/DDBJ whole genome shotgun (WGS) entry which is preliminary data.</text>
</comment>
<proteinExistence type="predicted"/>
<evidence type="ECO:0000256" key="2">
    <source>
        <dbReference type="ARBA" id="ARBA00011974"/>
    </source>
</evidence>
<evidence type="ECO:0000256" key="4">
    <source>
        <dbReference type="ARBA" id="ARBA00022801"/>
    </source>
</evidence>
<dbReference type="AlphaFoldDB" id="A0A926I6M1"/>
<keyword evidence="3" id="KW-0028">Amino-acid biosynthesis</keyword>
<keyword evidence="7" id="KW-0326">Glycosidase</keyword>
<dbReference type="InterPro" id="IPR010049">
    <property type="entry name" value="MTA_SAH_Nsdase"/>
</dbReference>